<keyword evidence="4" id="KW-1185">Reference proteome</keyword>
<feature type="domain" description="Glycolipid transfer protein" evidence="2">
    <location>
        <begin position="195"/>
        <end position="333"/>
    </location>
</feature>
<organism evidence="3 4">
    <name type="scientific">Rhodosorus marinus</name>
    <dbReference type="NCBI Taxonomy" id="101924"/>
    <lineage>
        <taxon>Eukaryota</taxon>
        <taxon>Rhodophyta</taxon>
        <taxon>Stylonematophyceae</taxon>
        <taxon>Stylonematales</taxon>
        <taxon>Stylonemataceae</taxon>
        <taxon>Rhodosorus</taxon>
    </lineage>
</organism>
<reference evidence="3 4" key="1">
    <citation type="journal article" date="2023" name="Nat. Commun.">
        <title>Origin of minicircular mitochondrial genomes in red algae.</title>
        <authorList>
            <person name="Lee Y."/>
            <person name="Cho C.H."/>
            <person name="Lee Y.M."/>
            <person name="Park S.I."/>
            <person name="Yang J.H."/>
            <person name="West J.A."/>
            <person name="Bhattacharya D."/>
            <person name="Yoon H.S."/>
        </authorList>
    </citation>
    <scope>NUCLEOTIDE SEQUENCE [LARGE SCALE GENOMIC DNA]</scope>
    <source>
        <strain evidence="3 4">CCMP1338</strain>
        <tissue evidence="3">Whole cell</tissue>
    </source>
</reference>
<dbReference type="GO" id="GO:1902388">
    <property type="term" value="F:ceramide 1-phosphate transfer activity"/>
    <property type="evidence" value="ECO:0007669"/>
    <property type="project" value="TreeGrafter"/>
</dbReference>
<dbReference type="PANTHER" id="PTHR10219:SF25">
    <property type="entry name" value="PLECKSTRIN HOMOLOGY DOMAIN-CONTAINING FAMILY A MEMBER 8"/>
    <property type="match status" value="1"/>
</dbReference>
<dbReference type="GO" id="GO:0005829">
    <property type="term" value="C:cytosol"/>
    <property type="evidence" value="ECO:0007669"/>
    <property type="project" value="TreeGrafter"/>
</dbReference>
<evidence type="ECO:0000256" key="1">
    <source>
        <dbReference type="ARBA" id="ARBA00022448"/>
    </source>
</evidence>
<dbReference type="InterPro" id="IPR014830">
    <property type="entry name" value="Glycolipid_transfer_prot_dom"/>
</dbReference>
<dbReference type="EMBL" id="JAMWBK010000002">
    <property type="protein sequence ID" value="KAJ8908226.1"/>
    <property type="molecule type" value="Genomic_DNA"/>
</dbReference>
<evidence type="ECO:0000259" key="2">
    <source>
        <dbReference type="Pfam" id="PF08718"/>
    </source>
</evidence>
<proteinExistence type="predicted"/>
<name>A0AAV8V085_9RHOD</name>
<dbReference type="SUPFAM" id="SSF110004">
    <property type="entry name" value="Glycolipid transfer protein, GLTP"/>
    <property type="match status" value="1"/>
</dbReference>
<dbReference type="GO" id="GO:0016020">
    <property type="term" value="C:membrane"/>
    <property type="evidence" value="ECO:0007669"/>
    <property type="project" value="TreeGrafter"/>
</dbReference>
<evidence type="ECO:0000313" key="4">
    <source>
        <dbReference type="Proteomes" id="UP001157974"/>
    </source>
</evidence>
<protein>
    <recommendedName>
        <fullName evidence="2">Glycolipid transfer protein domain-containing protein</fullName>
    </recommendedName>
</protein>
<evidence type="ECO:0000313" key="3">
    <source>
        <dbReference type="EMBL" id="KAJ8908226.1"/>
    </source>
</evidence>
<dbReference type="Pfam" id="PF08718">
    <property type="entry name" value="GLTP"/>
    <property type="match status" value="1"/>
</dbReference>
<dbReference type="GO" id="GO:1902387">
    <property type="term" value="F:ceramide 1-phosphate binding"/>
    <property type="evidence" value="ECO:0007669"/>
    <property type="project" value="TreeGrafter"/>
</dbReference>
<dbReference type="Gene3D" id="1.10.3520.10">
    <property type="entry name" value="Glycolipid transfer protein"/>
    <property type="match status" value="1"/>
</dbReference>
<dbReference type="PANTHER" id="PTHR10219">
    <property type="entry name" value="GLYCOLIPID TRANSFER PROTEIN-RELATED"/>
    <property type="match status" value="1"/>
</dbReference>
<comment type="caution">
    <text evidence="3">The sequence shown here is derived from an EMBL/GenBank/DDBJ whole genome shotgun (WGS) entry which is preliminary data.</text>
</comment>
<dbReference type="AlphaFoldDB" id="A0AAV8V085"/>
<keyword evidence="1" id="KW-0813">Transport</keyword>
<accession>A0AAV8V085</accession>
<gene>
    <name evidence="3" type="ORF">NDN08_008317</name>
</gene>
<dbReference type="Proteomes" id="UP001157974">
    <property type="component" value="Unassembled WGS sequence"/>
</dbReference>
<dbReference type="InterPro" id="IPR036497">
    <property type="entry name" value="GLTP_sf"/>
</dbReference>
<sequence length="375" mass="41346">MSYAEGFEAALGKMIGEIEMMWVKGPLVVPSFFGGCQLSGVDARGMRLLCVGSVVGLAQAVLLPNVGVVRKGVWLKTDEPMLPDVSAFEEKDRSYKKHCMASSVVGSSVTASSVRISGMHRGKASDGCSWSEGEVSNCDMSASEVTADSDSGYDQDDDIEKTIDLLRVDIGKVEALSLVIQSTKAVDIGRVLCFESFSEAAKNTLYVVDALLMDMRKAHQFVSGDIVNNLRKVSRAIALTNTTCIEDMVLNELQMDVKYKNSGREALLWLKRALVFIYTATKYAVERPHHALVKNAKDAYNEKMSPCHGFKSHAVRFMMNGIPERSVFLSRLGPDEEQVAEDLGIWLESLRPILEHLCNFCTKNSLERIGKIQEL</sequence>